<feature type="repeat" description="PPR" evidence="2">
    <location>
        <begin position="525"/>
        <end position="559"/>
    </location>
</feature>
<dbReference type="PROSITE" id="PS51375">
    <property type="entry name" value="PPR"/>
    <property type="match status" value="3"/>
</dbReference>
<evidence type="ECO:0000256" key="1">
    <source>
        <dbReference type="ARBA" id="ARBA00007626"/>
    </source>
</evidence>
<protein>
    <submittedName>
        <fullName evidence="3">Uncharacterized protein</fullName>
    </submittedName>
</protein>
<proteinExistence type="inferred from homology"/>
<dbReference type="EMBL" id="JANBPU010000008">
    <property type="protein sequence ID" value="KAJ1920919.1"/>
    <property type="molecule type" value="Genomic_DNA"/>
</dbReference>
<feature type="repeat" description="PPR" evidence="2">
    <location>
        <begin position="734"/>
        <end position="768"/>
    </location>
</feature>
<feature type="repeat" description="PPR" evidence="2">
    <location>
        <begin position="294"/>
        <end position="328"/>
    </location>
</feature>
<dbReference type="PANTHER" id="PTHR46128">
    <property type="entry name" value="MITOCHONDRIAL GROUP I INTRON SPLICING FACTOR CCM1"/>
    <property type="match status" value="1"/>
</dbReference>
<gene>
    <name evidence="3" type="ORF">H4219_000972</name>
</gene>
<reference evidence="3" key="1">
    <citation type="submission" date="2022-07" db="EMBL/GenBank/DDBJ databases">
        <title>Phylogenomic reconstructions and comparative analyses of Kickxellomycotina fungi.</title>
        <authorList>
            <person name="Reynolds N.K."/>
            <person name="Stajich J.E."/>
            <person name="Barry K."/>
            <person name="Grigoriev I.V."/>
            <person name="Crous P."/>
            <person name="Smith M.E."/>
        </authorList>
    </citation>
    <scope>NUCLEOTIDE SEQUENCE</scope>
    <source>
        <strain evidence="3">NBRC 100468</strain>
    </source>
</reference>
<evidence type="ECO:0000313" key="4">
    <source>
        <dbReference type="Proteomes" id="UP001150538"/>
    </source>
</evidence>
<accession>A0A9W8A7R8</accession>
<sequence>MNSLSSGAKPFYRRAYSLKAPAPQSCDTSSNGHASTSILHSFHNNTSFIKNTYTIINARRLHFSKKLYGHPPNKKKLKILYNQNISEQIEEDPVNLLKRLETYANEDNPMVHLAWAYYDRIKLAGYLSLIPVETWRLLFKTCQEPPDRYIGEFGLSSSNIPQAGPTAATNRRIWPQIENVRTHMRLHSVAEDISTYNTLLEAAINTNSESRFMRLIQSLEKLNAWGVVKIDGKTCKSIIHGYHIFEHHRVMFAFIDLVEKTISKKRGRYKDDDREPVSVPGGEVNFRLQELDVDQKLLNVIINSLGQSGRLREALRWKLKFKRFGLKPDEYTFSSLFYSFRKARYGINRPGPEKLASLVETGRQLWQEMLTSGIEPNDICLTNIVALISFDTPKGKADDEPLISSAIQRLETESSSKQNPYGYITLLNHCAKHRDLGSIKHLWNTILTETRFIPRSPLIQPMVLNAYLCALSACGSHRMVLTTFFKLAGAEFHIEPWKIPRGLHHNSRDDLPAMAHQSHFSKTFDRSTFDILIQSCVHMGLYNLAESVLEQMVKHDFVPTNVTLRAMLGASPTTKKKSKDRNSIQDLDTVTQIEYAKNALSTIISTRRRLRQEVSTHHGATRDGRDLSGLNELGITTALASQIIGLAAKCEDLKFGELVFETLKEEHDRVKKENEQERQDQIYNYEMEREEEEKHATMGSIEATIIKNHSFQEGQPRLRHNHYREHIEKFCVPDVYLYSSLLNLYTKLGELRDVINVWNTMDEQGLKPDIVSYTTLLHAFHRAALKIYVTDRESDEPVSNREYVNTDESKTERRNRFISVIEKIERFFLRSANDIIDDISLTEDIPDQQKKENLVDDDKDDFIDKSSRPKIDLKSATMLLRTHSSRLDEVRYWRIEDKIKEKKHRIHKALELCEMLKELEIEPDEKFNAALDSVIIKLDSNIT</sequence>
<evidence type="ECO:0000256" key="2">
    <source>
        <dbReference type="PROSITE-ProRule" id="PRU00708"/>
    </source>
</evidence>
<dbReference type="Gene3D" id="1.25.40.10">
    <property type="entry name" value="Tetratricopeptide repeat domain"/>
    <property type="match status" value="3"/>
</dbReference>
<comment type="caution">
    <text evidence="3">The sequence shown here is derived from an EMBL/GenBank/DDBJ whole genome shotgun (WGS) entry which is preliminary data.</text>
</comment>
<keyword evidence="4" id="KW-1185">Reference proteome</keyword>
<dbReference type="PANTHER" id="PTHR46128:SF329">
    <property type="entry name" value="MITOCHONDRIAL GROUP I INTRON SPLICING FACTOR DMR1"/>
    <property type="match status" value="1"/>
</dbReference>
<evidence type="ECO:0000313" key="3">
    <source>
        <dbReference type="EMBL" id="KAJ1920919.1"/>
    </source>
</evidence>
<dbReference type="NCBIfam" id="TIGR00756">
    <property type="entry name" value="PPR"/>
    <property type="match status" value="3"/>
</dbReference>
<name>A0A9W8A7R8_9FUNG</name>
<dbReference type="InterPro" id="IPR002885">
    <property type="entry name" value="PPR_rpt"/>
</dbReference>
<dbReference type="InterPro" id="IPR050872">
    <property type="entry name" value="PPR_P_subfamily"/>
</dbReference>
<dbReference type="Proteomes" id="UP001150538">
    <property type="component" value="Unassembled WGS sequence"/>
</dbReference>
<dbReference type="Pfam" id="PF01535">
    <property type="entry name" value="PPR"/>
    <property type="match status" value="2"/>
</dbReference>
<dbReference type="AlphaFoldDB" id="A0A9W8A7R8"/>
<dbReference type="OrthoDB" id="1908178at2759"/>
<dbReference type="Pfam" id="PF13041">
    <property type="entry name" value="PPR_2"/>
    <property type="match status" value="1"/>
</dbReference>
<dbReference type="InterPro" id="IPR011990">
    <property type="entry name" value="TPR-like_helical_dom_sf"/>
</dbReference>
<comment type="similarity">
    <text evidence="1">Belongs to the PPR family. P subfamily.</text>
</comment>
<organism evidence="3 4">
    <name type="scientific">Mycoemilia scoparia</name>
    <dbReference type="NCBI Taxonomy" id="417184"/>
    <lineage>
        <taxon>Eukaryota</taxon>
        <taxon>Fungi</taxon>
        <taxon>Fungi incertae sedis</taxon>
        <taxon>Zoopagomycota</taxon>
        <taxon>Kickxellomycotina</taxon>
        <taxon>Kickxellomycetes</taxon>
        <taxon>Kickxellales</taxon>
        <taxon>Kickxellaceae</taxon>
        <taxon>Mycoemilia</taxon>
    </lineage>
</organism>